<comment type="similarity">
    <text evidence="2 6">Belongs to the beta-microseminoprotein family.</text>
</comment>
<keyword evidence="7" id="KW-1185">Reference proteome</keyword>
<comment type="subcellular location">
    <subcellularLocation>
        <location evidence="1 6">Secreted</location>
    </subcellularLocation>
</comment>
<dbReference type="RefSeq" id="XP_008568226.1">
    <property type="nucleotide sequence ID" value="XM_008570004.1"/>
</dbReference>
<evidence type="ECO:0000256" key="2">
    <source>
        <dbReference type="ARBA" id="ARBA00010352"/>
    </source>
</evidence>
<protein>
    <recommendedName>
        <fullName evidence="6">Beta-microseminoprotein</fullName>
    </recommendedName>
</protein>
<dbReference type="GeneID" id="103588327"/>
<evidence type="ECO:0000256" key="3">
    <source>
        <dbReference type="ARBA" id="ARBA00022525"/>
    </source>
</evidence>
<dbReference type="PANTHER" id="PTHR10500">
    <property type="entry name" value="BETA-MICROSEMINOPROTEIN"/>
    <property type="match status" value="1"/>
</dbReference>
<name>A0ABM0QIN5_GALVR</name>
<reference evidence="8" key="1">
    <citation type="submission" date="2025-08" db="UniProtKB">
        <authorList>
            <consortium name="RefSeq"/>
        </authorList>
    </citation>
    <scope>IDENTIFICATION</scope>
</reference>
<dbReference type="InterPro" id="IPR008735">
    <property type="entry name" value="PSP94"/>
</dbReference>
<keyword evidence="4" id="KW-0732">Signal</keyword>
<gene>
    <name evidence="8" type="primary">MSMB</name>
</gene>
<proteinExistence type="inferred from homology"/>
<evidence type="ECO:0000256" key="5">
    <source>
        <dbReference type="ARBA" id="ARBA00023157"/>
    </source>
</evidence>
<evidence type="ECO:0000313" key="7">
    <source>
        <dbReference type="Proteomes" id="UP000694923"/>
    </source>
</evidence>
<keyword evidence="3 6" id="KW-0964">Secreted</keyword>
<evidence type="ECO:0000256" key="6">
    <source>
        <dbReference type="RuleBase" id="RU364124"/>
    </source>
</evidence>
<sequence length="171" mass="19024">MLDTVMKDYVDGNVVNSQKRKKEFKILQETLLLQVAGNNYNPHAQEQSGANSRPRSGSNALLGSLMVFATFLTLCNAQCYVIPAEKIPGNTSSECKDLDGVKHPLNSKWKTKTCEMCSCKEDGIHCCSIITTPVGYDTTKCWKTFNKETCSYTVVEQKDPGKTCPVSQWIK</sequence>
<evidence type="ECO:0000256" key="1">
    <source>
        <dbReference type="ARBA" id="ARBA00004613"/>
    </source>
</evidence>
<evidence type="ECO:0000256" key="4">
    <source>
        <dbReference type="ARBA" id="ARBA00022729"/>
    </source>
</evidence>
<dbReference type="Gene3D" id="2.20.25.590">
    <property type="match status" value="1"/>
</dbReference>
<dbReference type="Proteomes" id="UP000694923">
    <property type="component" value="Unplaced"/>
</dbReference>
<dbReference type="Gene3D" id="2.10.70.10">
    <property type="entry name" value="Complement Module, domain 1"/>
    <property type="match status" value="1"/>
</dbReference>
<dbReference type="Pfam" id="PF05825">
    <property type="entry name" value="PSP94"/>
    <property type="match status" value="1"/>
</dbReference>
<dbReference type="PANTHER" id="PTHR10500:SF8">
    <property type="entry name" value="BETA-MICROSEMINOPROTEIN"/>
    <property type="match status" value="1"/>
</dbReference>
<accession>A0ABM0QIN5</accession>
<evidence type="ECO:0000313" key="8">
    <source>
        <dbReference type="RefSeq" id="XP_008568226.1"/>
    </source>
</evidence>
<organism evidence="7 8">
    <name type="scientific">Galeopterus variegatus</name>
    <name type="common">Malayan flying lemur</name>
    <name type="synonym">Cynocephalus variegatus</name>
    <dbReference type="NCBI Taxonomy" id="482537"/>
    <lineage>
        <taxon>Eukaryota</taxon>
        <taxon>Metazoa</taxon>
        <taxon>Chordata</taxon>
        <taxon>Craniata</taxon>
        <taxon>Vertebrata</taxon>
        <taxon>Euteleostomi</taxon>
        <taxon>Mammalia</taxon>
        <taxon>Eutheria</taxon>
        <taxon>Euarchontoglires</taxon>
        <taxon>Dermoptera</taxon>
        <taxon>Cynocephalidae</taxon>
        <taxon>Galeopterus</taxon>
    </lineage>
</organism>
<keyword evidence="5" id="KW-1015">Disulfide bond</keyword>